<sequence>MAVGSGTAIEVDTPAPVTPLRRGGSEPSVAVAFGGGGARGLAHIHVIETLNEMGIVPAAISGSSIGAMMGAAMASGMSGAEIRDHTLAFIGRPSSAIGRMWKARPPTVKAAMEGGWRLGQFNIERIVAAFLPEGVAETFEDLEIPTRIVVTDYYNHCEVVCDSGNLRSAVAASAAIPAIFCPVRRDDRLLIDGGIFNPVPFDHLGGLADIIIGIDVVGLPSGEPGSMPSTMDLMFGASQLMMQSIIDMKRKAHPPHIFLRPEVHQYRVMDFLKVKEILAGSAGIREQLKRDLDAAFAFHDGSARQEV</sequence>
<evidence type="ECO:0000256" key="3">
    <source>
        <dbReference type="ARBA" id="ARBA00023098"/>
    </source>
</evidence>
<dbReference type="PANTHER" id="PTHR14226">
    <property type="entry name" value="NEUROPATHY TARGET ESTERASE/SWISS CHEESE D.MELANOGASTER"/>
    <property type="match status" value="1"/>
</dbReference>
<reference evidence="7 8" key="1">
    <citation type="submission" date="2018-05" db="EMBL/GenBank/DDBJ databases">
        <title>Genomic Encyclopedia of Type Strains, Phase IV (KMG-IV): sequencing the most valuable type-strain genomes for metagenomic binning, comparative biology and taxonomic classification.</title>
        <authorList>
            <person name="Goeker M."/>
        </authorList>
    </citation>
    <scope>NUCLEOTIDE SEQUENCE [LARGE SCALE GENOMIC DNA]</scope>
    <source>
        <strain evidence="7 8">DSM 16791</strain>
    </source>
</reference>
<dbReference type="Pfam" id="PF01734">
    <property type="entry name" value="Patatin"/>
    <property type="match status" value="1"/>
</dbReference>
<dbReference type="PANTHER" id="PTHR14226:SF76">
    <property type="entry name" value="NTE FAMILY PROTEIN RSSA"/>
    <property type="match status" value="1"/>
</dbReference>
<protein>
    <submittedName>
        <fullName evidence="7">NTE family protein</fullName>
    </submittedName>
</protein>
<dbReference type="PROSITE" id="PS51635">
    <property type="entry name" value="PNPLA"/>
    <property type="match status" value="1"/>
</dbReference>
<evidence type="ECO:0000256" key="4">
    <source>
        <dbReference type="PROSITE-ProRule" id="PRU01161"/>
    </source>
</evidence>
<evidence type="ECO:0000256" key="5">
    <source>
        <dbReference type="SAM" id="MobiDB-lite"/>
    </source>
</evidence>
<feature type="region of interest" description="Disordered" evidence="5">
    <location>
        <begin position="1"/>
        <end position="24"/>
    </location>
</feature>
<dbReference type="InterPro" id="IPR002641">
    <property type="entry name" value="PNPLA_dom"/>
</dbReference>
<dbReference type="AlphaFoldDB" id="A0A317PLI2"/>
<dbReference type="EMBL" id="QGTR01000002">
    <property type="protein sequence ID" value="PWW01607.1"/>
    <property type="molecule type" value="Genomic_DNA"/>
</dbReference>
<dbReference type="InterPro" id="IPR050301">
    <property type="entry name" value="NTE"/>
</dbReference>
<dbReference type="InterPro" id="IPR016035">
    <property type="entry name" value="Acyl_Trfase/lysoPLipase"/>
</dbReference>
<dbReference type="SUPFAM" id="SSF52151">
    <property type="entry name" value="FabD/lysophospholipase-like"/>
    <property type="match status" value="1"/>
</dbReference>
<evidence type="ECO:0000256" key="2">
    <source>
        <dbReference type="ARBA" id="ARBA00022963"/>
    </source>
</evidence>
<keyword evidence="8" id="KW-1185">Reference proteome</keyword>
<dbReference type="Gene3D" id="3.40.1090.10">
    <property type="entry name" value="Cytosolic phospholipase A2 catalytic domain"/>
    <property type="match status" value="2"/>
</dbReference>
<dbReference type="RefSeq" id="WP_110031399.1">
    <property type="nucleotide sequence ID" value="NZ_QGTR01000002.1"/>
</dbReference>
<feature type="short sequence motif" description="DGA/G" evidence="4">
    <location>
        <begin position="192"/>
        <end position="194"/>
    </location>
</feature>
<organism evidence="7 8">
    <name type="scientific">Hoeflea marina</name>
    <dbReference type="NCBI Taxonomy" id="274592"/>
    <lineage>
        <taxon>Bacteria</taxon>
        <taxon>Pseudomonadati</taxon>
        <taxon>Pseudomonadota</taxon>
        <taxon>Alphaproteobacteria</taxon>
        <taxon>Hyphomicrobiales</taxon>
        <taxon>Rhizobiaceae</taxon>
        <taxon>Hoeflea</taxon>
    </lineage>
</organism>
<dbReference type="GO" id="GO:0016042">
    <property type="term" value="P:lipid catabolic process"/>
    <property type="evidence" value="ECO:0007669"/>
    <property type="project" value="UniProtKB-UniRule"/>
</dbReference>
<evidence type="ECO:0000259" key="6">
    <source>
        <dbReference type="PROSITE" id="PS51635"/>
    </source>
</evidence>
<feature type="short sequence motif" description="GXGXXG" evidence="4">
    <location>
        <begin position="35"/>
        <end position="40"/>
    </location>
</feature>
<keyword evidence="3 4" id="KW-0443">Lipid metabolism</keyword>
<gene>
    <name evidence="7" type="ORF">DFR52_102270</name>
</gene>
<feature type="active site" description="Proton acceptor" evidence="4">
    <location>
        <position position="192"/>
    </location>
</feature>
<evidence type="ECO:0000313" key="7">
    <source>
        <dbReference type="EMBL" id="PWW01607.1"/>
    </source>
</evidence>
<evidence type="ECO:0000313" key="8">
    <source>
        <dbReference type="Proteomes" id="UP000246352"/>
    </source>
</evidence>
<dbReference type="GO" id="GO:0016787">
    <property type="term" value="F:hydrolase activity"/>
    <property type="evidence" value="ECO:0007669"/>
    <property type="project" value="UniProtKB-UniRule"/>
</dbReference>
<evidence type="ECO:0000256" key="1">
    <source>
        <dbReference type="ARBA" id="ARBA00022801"/>
    </source>
</evidence>
<feature type="short sequence motif" description="GXSXG" evidence="4">
    <location>
        <begin position="62"/>
        <end position="66"/>
    </location>
</feature>
<proteinExistence type="predicted"/>
<name>A0A317PLI2_9HYPH</name>
<dbReference type="Proteomes" id="UP000246352">
    <property type="component" value="Unassembled WGS sequence"/>
</dbReference>
<keyword evidence="2 4" id="KW-0442">Lipid degradation</keyword>
<dbReference type="OrthoDB" id="5290098at2"/>
<keyword evidence="1 4" id="KW-0378">Hydrolase</keyword>
<comment type="caution">
    <text evidence="7">The sequence shown here is derived from an EMBL/GenBank/DDBJ whole genome shotgun (WGS) entry which is preliminary data.</text>
</comment>
<feature type="active site" description="Nucleophile" evidence="4">
    <location>
        <position position="64"/>
    </location>
</feature>
<feature type="domain" description="PNPLA" evidence="6">
    <location>
        <begin position="31"/>
        <end position="205"/>
    </location>
</feature>
<accession>A0A317PLI2</accession>